<feature type="transmembrane region" description="Helical" evidence="14">
    <location>
        <begin position="192"/>
        <end position="209"/>
    </location>
</feature>
<feature type="transmembrane region" description="Helical" evidence="14">
    <location>
        <begin position="110"/>
        <end position="131"/>
    </location>
</feature>
<dbReference type="RefSeq" id="WP_264321466.1">
    <property type="nucleotide sequence ID" value="NZ_JADEXN010000169.1"/>
</dbReference>
<dbReference type="InterPro" id="IPR000014">
    <property type="entry name" value="PAS"/>
</dbReference>
<evidence type="ECO:0000256" key="2">
    <source>
        <dbReference type="ARBA" id="ARBA00004141"/>
    </source>
</evidence>
<proteinExistence type="inferred from homology"/>
<keyword evidence="7 14" id="KW-0812">Transmembrane</keyword>
<dbReference type="EC" id="2.7.13.3" evidence="4"/>
<protein>
    <recommendedName>
        <fullName evidence="4">histidine kinase</fullName>
        <ecNumber evidence="4">2.7.13.3</ecNumber>
    </recommendedName>
</protein>
<dbReference type="InterPro" id="IPR018047">
    <property type="entry name" value="Ammonium_transpt_CS"/>
</dbReference>
<dbReference type="EMBL" id="JADEXN010000169">
    <property type="protein sequence ID" value="MBE9041245.1"/>
    <property type="molecule type" value="Genomic_DNA"/>
</dbReference>
<dbReference type="InterPro" id="IPR005467">
    <property type="entry name" value="His_kinase_dom"/>
</dbReference>
<dbReference type="CDD" id="cd00130">
    <property type="entry name" value="PAS"/>
    <property type="match status" value="1"/>
</dbReference>
<dbReference type="PRINTS" id="PR00344">
    <property type="entry name" value="BCTRLSENSOR"/>
</dbReference>
<dbReference type="InterPro" id="IPR004358">
    <property type="entry name" value="Sig_transdc_His_kin-like_C"/>
</dbReference>
<name>A0A928Z857_9CYAN</name>
<keyword evidence="10" id="KW-0902">Two-component regulatory system</keyword>
<dbReference type="InterPro" id="IPR003661">
    <property type="entry name" value="HisK_dim/P_dom"/>
</dbReference>
<dbReference type="InterPro" id="IPR029020">
    <property type="entry name" value="Ammonium/urea_transptr"/>
</dbReference>
<dbReference type="Pfam" id="PF02518">
    <property type="entry name" value="HATPase_c"/>
    <property type="match status" value="1"/>
</dbReference>
<dbReference type="Gene3D" id="1.10.287.130">
    <property type="match status" value="1"/>
</dbReference>
<feature type="transmembrane region" description="Helical" evidence="14">
    <location>
        <begin position="221"/>
        <end position="242"/>
    </location>
</feature>
<evidence type="ECO:0000256" key="13">
    <source>
        <dbReference type="SAM" id="Coils"/>
    </source>
</evidence>
<evidence type="ECO:0000256" key="7">
    <source>
        <dbReference type="ARBA" id="ARBA00022692"/>
    </source>
</evidence>
<keyword evidence="8" id="KW-0808">Transferase</keyword>
<dbReference type="Gene3D" id="1.10.3430.10">
    <property type="entry name" value="Ammonium transporter AmtB like domains"/>
    <property type="match status" value="1"/>
</dbReference>
<dbReference type="InterPro" id="IPR003594">
    <property type="entry name" value="HATPase_dom"/>
</dbReference>
<evidence type="ECO:0000256" key="1">
    <source>
        <dbReference type="ARBA" id="ARBA00000085"/>
    </source>
</evidence>
<feature type="transmembrane region" description="Helical" evidence="14">
    <location>
        <begin position="151"/>
        <end position="172"/>
    </location>
</feature>
<dbReference type="InterPro" id="IPR036890">
    <property type="entry name" value="HATPase_C_sf"/>
</dbReference>
<dbReference type="GO" id="GO:0016020">
    <property type="term" value="C:membrane"/>
    <property type="evidence" value="ECO:0007669"/>
    <property type="project" value="UniProtKB-SubCell"/>
</dbReference>
<feature type="transmembrane region" description="Helical" evidence="14">
    <location>
        <begin position="338"/>
        <end position="363"/>
    </location>
</feature>
<dbReference type="Gene3D" id="3.30.565.10">
    <property type="entry name" value="Histidine kinase-like ATPase, C-terminal domain"/>
    <property type="match status" value="1"/>
</dbReference>
<dbReference type="PROSITE" id="PS50112">
    <property type="entry name" value="PAS"/>
    <property type="match status" value="1"/>
</dbReference>
<comment type="catalytic activity">
    <reaction evidence="1">
        <text>ATP + protein L-histidine = ADP + protein N-phospho-L-histidine.</text>
        <dbReference type="EC" id="2.7.13.3"/>
    </reaction>
</comment>
<keyword evidence="8" id="KW-0418">Kinase</keyword>
<dbReference type="InterPro" id="IPR035965">
    <property type="entry name" value="PAS-like_dom_sf"/>
</dbReference>
<evidence type="ECO:0000256" key="10">
    <source>
        <dbReference type="ARBA" id="ARBA00023012"/>
    </source>
</evidence>
<dbReference type="InterPro" id="IPR001905">
    <property type="entry name" value="Ammonium_transpt"/>
</dbReference>
<dbReference type="NCBIfam" id="TIGR00836">
    <property type="entry name" value="amt"/>
    <property type="match status" value="1"/>
</dbReference>
<comment type="subcellular location">
    <subcellularLocation>
        <location evidence="2">Membrane</location>
        <topology evidence="2">Multi-pass membrane protein</topology>
    </subcellularLocation>
</comment>
<keyword evidence="11 14" id="KW-0472">Membrane</keyword>
<evidence type="ECO:0000256" key="11">
    <source>
        <dbReference type="ARBA" id="ARBA00023136"/>
    </source>
</evidence>
<evidence type="ECO:0000259" key="15">
    <source>
        <dbReference type="PROSITE" id="PS50109"/>
    </source>
</evidence>
<dbReference type="Pfam" id="PF13426">
    <property type="entry name" value="PAS_9"/>
    <property type="match status" value="1"/>
</dbReference>
<feature type="transmembrane region" description="Helical" evidence="14">
    <location>
        <begin position="81"/>
        <end position="103"/>
    </location>
</feature>
<evidence type="ECO:0000256" key="6">
    <source>
        <dbReference type="ARBA" id="ARBA00022553"/>
    </source>
</evidence>
<organism evidence="17 18">
    <name type="scientific">Zarconia navalis LEGE 11467</name>
    <dbReference type="NCBI Taxonomy" id="1828826"/>
    <lineage>
        <taxon>Bacteria</taxon>
        <taxon>Bacillati</taxon>
        <taxon>Cyanobacteriota</taxon>
        <taxon>Cyanophyceae</taxon>
        <taxon>Oscillatoriophycideae</taxon>
        <taxon>Oscillatoriales</taxon>
        <taxon>Oscillatoriales incertae sedis</taxon>
        <taxon>Zarconia</taxon>
        <taxon>Zarconia navalis</taxon>
    </lineage>
</organism>
<gene>
    <name evidence="17" type="primary">amt</name>
    <name evidence="17" type="ORF">IQ235_10685</name>
</gene>
<dbReference type="SUPFAM" id="SSF55785">
    <property type="entry name" value="PYP-like sensor domain (PAS domain)"/>
    <property type="match status" value="1"/>
</dbReference>
<dbReference type="GO" id="GO:0008519">
    <property type="term" value="F:ammonium channel activity"/>
    <property type="evidence" value="ECO:0007669"/>
    <property type="project" value="InterPro"/>
</dbReference>
<keyword evidence="6" id="KW-0597">Phosphoprotein</keyword>
<evidence type="ECO:0000256" key="14">
    <source>
        <dbReference type="SAM" id="Phobius"/>
    </source>
</evidence>
<evidence type="ECO:0000313" key="18">
    <source>
        <dbReference type="Proteomes" id="UP000621799"/>
    </source>
</evidence>
<feature type="transmembrane region" description="Helical" evidence="14">
    <location>
        <begin position="304"/>
        <end position="326"/>
    </location>
</feature>
<dbReference type="AlphaFoldDB" id="A0A928Z857"/>
<dbReference type="PROSITE" id="PS01219">
    <property type="entry name" value="AMMONIUM_TRANSP"/>
    <property type="match status" value="1"/>
</dbReference>
<keyword evidence="13" id="KW-0175">Coiled coil</keyword>
<reference evidence="17" key="1">
    <citation type="submission" date="2020-10" db="EMBL/GenBank/DDBJ databases">
        <authorList>
            <person name="Castelo-Branco R."/>
            <person name="Eusebio N."/>
            <person name="Adriana R."/>
            <person name="Vieira A."/>
            <person name="Brugerolle De Fraissinette N."/>
            <person name="Rezende De Castro R."/>
            <person name="Schneider M.P."/>
            <person name="Vasconcelos V."/>
            <person name="Leao P.N."/>
        </authorList>
    </citation>
    <scope>NUCLEOTIDE SEQUENCE</scope>
    <source>
        <strain evidence="17">LEGE 11467</strain>
    </source>
</reference>
<keyword evidence="5" id="KW-0813">Transport</keyword>
<dbReference type="NCBIfam" id="TIGR00229">
    <property type="entry name" value="sensory_box"/>
    <property type="match status" value="1"/>
</dbReference>
<keyword evidence="9 14" id="KW-1133">Transmembrane helix</keyword>
<accession>A0A928Z857</accession>
<keyword evidence="12" id="KW-0924">Ammonia transport</keyword>
<evidence type="ECO:0000256" key="12">
    <source>
        <dbReference type="ARBA" id="ARBA00023177"/>
    </source>
</evidence>
<evidence type="ECO:0000256" key="5">
    <source>
        <dbReference type="ARBA" id="ARBA00022448"/>
    </source>
</evidence>
<dbReference type="SUPFAM" id="SSF111352">
    <property type="entry name" value="Ammonium transporter"/>
    <property type="match status" value="1"/>
</dbReference>
<evidence type="ECO:0000313" key="17">
    <source>
        <dbReference type="EMBL" id="MBE9041245.1"/>
    </source>
</evidence>
<feature type="coiled-coil region" evidence="13">
    <location>
        <begin position="561"/>
        <end position="591"/>
    </location>
</feature>
<evidence type="ECO:0000259" key="16">
    <source>
        <dbReference type="PROSITE" id="PS50112"/>
    </source>
</evidence>
<evidence type="ECO:0000256" key="8">
    <source>
        <dbReference type="ARBA" id="ARBA00022777"/>
    </source>
</evidence>
<evidence type="ECO:0000256" key="9">
    <source>
        <dbReference type="ARBA" id="ARBA00022989"/>
    </source>
</evidence>
<dbReference type="Pfam" id="PF00909">
    <property type="entry name" value="Ammonium_transp"/>
    <property type="match status" value="1"/>
</dbReference>
<dbReference type="GO" id="GO:0000155">
    <property type="term" value="F:phosphorelay sensor kinase activity"/>
    <property type="evidence" value="ECO:0007669"/>
    <property type="project" value="InterPro"/>
</dbReference>
<dbReference type="InterPro" id="IPR036097">
    <property type="entry name" value="HisK_dim/P_sf"/>
</dbReference>
<dbReference type="PANTHER" id="PTHR11730">
    <property type="entry name" value="AMMONIUM TRANSPORTER"/>
    <property type="match status" value="1"/>
</dbReference>
<feature type="domain" description="Histidine kinase" evidence="15">
    <location>
        <begin position="600"/>
        <end position="853"/>
    </location>
</feature>
<evidence type="ECO:0000256" key="3">
    <source>
        <dbReference type="ARBA" id="ARBA00005887"/>
    </source>
</evidence>
<feature type="domain" description="PAS" evidence="16">
    <location>
        <begin position="464"/>
        <end position="494"/>
    </location>
</feature>
<dbReference type="Gene3D" id="3.30.450.20">
    <property type="entry name" value="PAS domain"/>
    <property type="match status" value="1"/>
</dbReference>
<dbReference type="SMART" id="SM00388">
    <property type="entry name" value="HisKA"/>
    <property type="match status" value="1"/>
</dbReference>
<dbReference type="SMART" id="SM00091">
    <property type="entry name" value="PAS"/>
    <property type="match status" value="1"/>
</dbReference>
<feature type="transmembrane region" description="Helical" evidence="14">
    <location>
        <begin position="254"/>
        <end position="274"/>
    </location>
</feature>
<comment type="caution">
    <text evidence="17">The sequence shown here is derived from an EMBL/GenBank/DDBJ whole genome shotgun (WGS) entry which is preliminary data.</text>
</comment>
<feature type="transmembrane region" description="Helical" evidence="14">
    <location>
        <begin position="39"/>
        <end position="61"/>
    </location>
</feature>
<dbReference type="SMART" id="SM00387">
    <property type="entry name" value="HATPase_c"/>
    <property type="match status" value="1"/>
</dbReference>
<feature type="transmembrane region" description="Helical" evidence="14">
    <location>
        <begin position="280"/>
        <end position="297"/>
    </location>
</feature>
<dbReference type="InterPro" id="IPR024041">
    <property type="entry name" value="NH4_transpt_AmtB-like_dom"/>
</dbReference>
<sequence length="854" mass="93929">MIWILVCSALVFLMQPGFMCLESGLTRSKNSINVAIKNLADFGISVICFWLFGYAFMFGASRAGWLGTTGFSLNFEAPAPTAFFLFQAMFCSTATTIVSGAVAERMKFEAYAIVVILTSGLIYPVFGHWVWNGNDVNTSLGWLSKLGFVDFAGSTVVHGIGAWIALAVLLVIGPRTGRFSPSGSRRIHGSNIQLSVLGTLLLWMGWLGFNGGSTLTFDDRVPAILVHTILAGATGMTIAGAIGWLQHRILEVELLINGSLAGLVAITACCDVVSTPISAMVGVGGGAVMVLVSYWLERWQIDDAVGAIAVHGGAGIWGTLAVALFGRSPLPSTELSRYAQLGVQLLGIAVGFVWAFGITYLVLRTVAHFFPLRVSPQQERIGLNISEHGARTDLYDLLAAMETQRKTQDLSLRVPVEPFTQVGVIADRYNQAIEALEDAVTRTGAIVNTAINGMITFAKPNLEILTLNPSAEEMFGYSQEALAGKFMYQLLQEDGEVGAIDLDRWLGERCREFIGLRGDGSKFYLKATIVEVHVARKSFYTGTFEDISQHKHAETARQKSALALAAKNQELQQALQELQQAQLQLIQTEKMSSLGQMVAGIAHEINNPVSFIHGNLTYASEYTNDLLRLLQVYQQEYPDPTDKIAAERDEIDIDFLRQDLDQLLQSMKVGTDRICEIVRSLRTFSRLDEAQVKDIDLHESLDSTLTLLRHRLKATPHRSQIEIVREYGSLPRVDCYPGPLNQVFMNLLANAIDALEETTGKRNDLEPKIWIRTEVTNKNWVQIAIADNGSGIPEKVRTKLFDPFFTTKPIGKGTGLGLSISYQIIVDRHRGKLQCESVPGEATTFTIEIPIHQY</sequence>
<dbReference type="Proteomes" id="UP000621799">
    <property type="component" value="Unassembled WGS sequence"/>
</dbReference>
<dbReference type="PROSITE" id="PS50109">
    <property type="entry name" value="HIS_KIN"/>
    <property type="match status" value="1"/>
</dbReference>
<dbReference type="GO" id="GO:0097272">
    <property type="term" value="P:ammonium homeostasis"/>
    <property type="evidence" value="ECO:0007669"/>
    <property type="project" value="TreeGrafter"/>
</dbReference>
<dbReference type="SUPFAM" id="SSF55874">
    <property type="entry name" value="ATPase domain of HSP90 chaperone/DNA topoisomerase II/histidine kinase"/>
    <property type="match status" value="1"/>
</dbReference>
<dbReference type="PANTHER" id="PTHR11730:SF6">
    <property type="entry name" value="AMMONIUM TRANSPORTER"/>
    <property type="match status" value="1"/>
</dbReference>
<dbReference type="SUPFAM" id="SSF47384">
    <property type="entry name" value="Homodimeric domain of signal transducing histidine kinase"/>
    <property type="match status" value="1"/>
</dbReference>
<keyword evidence="18" id="KW-1185">Reference proteome</keyword>
<comment type="similarity">
    <text evidence="3">Belongs to the ammonia transporter channel (TC 1.A.11.2) family.</text>
</comment>
<evidence type="ECO:0000256" key="4">
    <source>
        <dbReference type="ARBA" id="ARBA00012438"/>
    </source>
</evidence>
<dbReference type="CDD" id="cd00082">
    <property type="entry name" value="HisKA"/>
    <property type="match status" value="1"/>
</dbReference>